<dbReference type="InterPro" id="IPR031309">
    <property type="entry name" value="Ribosomal_uL5_C"/>
</dbReference>
<dbReference type="HAMAP" id="MF_01333_B">
    <property type="entry name" value="Ribosomal_uL5_B"/>
    <property type="match status" value="1"/>
</dbReference>
<dbReference type="EMBL" id="AQGQ01000001">
    <property type="protein sequence ID" value="EOD57131.1"/>
    <property type="molecule type" value="Genomic_DNA"/>
</dbReference>
<evidence type="ECO:0000256" key="8">
    <source>
        <dbReference type="HAMAP-Rule" id="MF_01333"/>
    </source>
</evidence>
<evidence type="ECO:0000256" key="9">
    <source>
        <dbReference type="RuleBase" id="RU003930"/>
    </source>
</evidence>
<proteinExistence type="inferred from homology"/>
<name>R1H9L7_9GAMM</name>
<keyword evidence="6 8" id="KW-0687">Ribonucleoprotein</keyword>
<dbReference type="PIRSF" id="PIRSF002161">
    <property type="entry name" value="Ribosomal_L5"/>
    <property type="match status" value="1"/>
</dbReference>
<dbReference type="GO" id="GO:0006412">
    <property type="term" value="P:translation"/>
    <property type="evidence" value="ECO:0007669"/>
    <property type="project" value="UniProtKB-UniRule"/>
</dbReference>
<dbReference type="PANTHER" id="PTHR11994">
    <property type="entry name" value="60S RIBOSOMAL PROTEIN L11-RELATED"/>
    <property type="match status" value="1"/>
</dbReference>
<dbReference type="InterPro" id="IPR022803">
    <property type="entry name" value="Ribosomal_uL5_dom_sf"/>
</dbReference>
<dbReference type="SUPFAM" id="SSF55282">
    <property type="entry name" value="RL5-like"/>
    <property type="match status" value="1"/>
</dbReference>
<evidence type="ECO:0000256" key="1">
    <source>
        <dbReference type="ARBA" id="ARBA00008553"/>
    </source>
</evidence>
<dbReference type="RefSeq" id="WP_005890912.1">
    <property type="nucleotide sequence ID" value="NZ_AQGQ01000001.1"/>
</dbReference>
<reference evidence="12 13" key="1">
    <citation type="journal article" date="2013" name="Genome Announc.">
        <title>Draft Genome Sequence of Aeromonas molluscorum Strain 848TT, Isolated from Bivalve Molluscs.</title>
        <authorList>
            <person name="Spataro N."/>
            <person name="Farfan M."/>
            <person name="Albarral V."/>
            <person name="Sanglas A."/>
            <person name="Loren J.G."/>
            <person name="Fuste M.C."/>
            <person name="Bosch E."/>
        </authorList>
    </citation>
    <scope>NUCLEOTIDE SEQUENCE [LARGE SCALE GENOMIC DNA]</scope>
    <source>
        <strain evidence="12 13">848</strain>
    </source>
</reference>
<keyword evidence="2 8" id="KW-0820">tRNA-binding</keyword>
<dbReference type="GO" id="GO:0003735">
    <property type="term" value="F:structural constituent of ribosome"/>
    <property type="evidence" value="ECO:0007669"/>
    <property type="project" value="InterPro"/>
</dbReference>
<feature type="domain" description="Large ribosomal subunit protein uL5 N-terminal" evidence="10">
    <location>
        <begin position="25"/>
        <end position="80"/>
    </location>
</feature>
<keyword evidence="3 8" id="KW-0699">rRNA-binding</keyword>
<evidence type="ECO:0000256" key="5">
    <source>
        <dbReference type="ARBA" id="ARBA00022980"/>
    </source>
</evidence>
<comment type="caution">
    <text evidence="12">The sequence shown here is derived from an EMBL/GenBank/DDBJ whole genome shotgun (WGS) entry which is preliminary data.</text>
</comment>
<protein>
    <recommendedName>
        <fullName evidence="7 8">Large ribosomal subunit protein uL5</fullName>
    </recommendedName>
</protein>
<accession>R1H9L7</accession>
<evidence type="ECO:0000256" key="7">
    <source>
        <dbReference type="ARBA" id="ARBA00035245"/>
    </source>
</evidence>
<evidence type="ECO:0000313" key="12">
    <source>
        <dbReference type="EMBL" id="EOD57131.1"/>
    </source>
</evidence>
<dbReference type="FunFam" id="3.30.1440.10:FF:000001">
    <property type="entry name" value="50S ribosomal protein L5"/>
    <property type="match status" value="1"/>
</dbReference>
<evidence type="ECO:0000256" key="6">
    <source>
        <dbReference type="ARBA" id="ARBA00023274"/>
    </source>
</evidence>
<evidence type="ECO:0000256" key="3">
    <source>
        <dbReference type="ARBA" id="ARBA00022730"/>
    </source>
</evidence>
<gene>
    <name evidence="8 12" type="primary">rplE</name>
    <name evidence="12" type="ORF">G113_00610</name>
</gene>
<comment type="similarity">
    <text evidence="1 8 9">Belongs to the universal ribosomal protein uL5 family.</text>
</comment>
<evidence type="ECO:0000259" key="11">
    <source>
        <dbReference type="Pfam" id="PF00673"/>
    </source>
</evidence>
<comment type="subunit">
    <text evidence="8">Part of the 50S ribosomal subunit; part of the 5S rRNA/L5/L18/L25 subcomplex. Contacts the 5S rRNA and the P site tRNA. Forms a bridge to the 30S subunit in the 70S ribosome.</text>
</comment>
<organism evidence="12 13">
    <name type="scientific">Aeromonas molluscorum 848</name>
    <dbReference type="NCBI Taxonomy" id="1268236"/>
    <lineage>
        <taxon>Bacteria</taxon>
        <taxon>Pseudomonadati</taxon>
        <taxon>Pseudomonadota</taxon>
        <taxon>Gammaproteobacteria</taxon>
        <taxon>Aeromonadales</taxon>
        <taxon>Aeromonadaceae</taxon>
        <taxon>Aeromonas</taxon>
    </lineage>
</organism>
<dbReference type="Pfam" id="PF00281">
    <property type="entry name" value="Ribosomal_L5"/>
    <property type="match status" value="1"/>
</dbReference>
<dbReference type="NCBIfam" id="NF000585">
    <property type="entry name" value="PRK00010.1"/>
    <property type="match status" value="1"/>
</dbReference>
<dbReference type="InterPro" id="IPR020929">
    <property type="entry name" value="Ribosomal_uL5_CS"/>
</dbReference>
<dbReference type="InterPro" id="IPR020930">
    <property type="entry name" value="Ribosomal_uL5_bac-type"/>
</dbReference>
<dbReference type="OrthoDB" id="9806626at2"/>
<dbReference type="GO" id="GO:0005840">
    <property type="term" value="C:ribosome"/>
    <property type="evidence" value="ECO:0007669"/>
    <property type="project" value="UniProtKB-KW"/>
</dbReference>
<keyword evidence="4 8" id="KW-0694">RNA-binding</keyword>
<feature type="domain" description="Large ribosomal subunit protein uL5 C-terminal" evidence="11">
    <location>
        <begin position="84"/>
        <end position="177"/>
    </location>
</feature>
<dbReference type="InterPro" id="IPR002132">
    <property type="entry name" value="Ribosomal_uL5"/>
</dbReference>
<comment type="function">
    <text evidence="8">This is 1 of the proteins that bind and probably mediate the attachment of the 5S RNA into the large ribosomal subunit, where it forms part of the central protuberance. In the 70S ribosome it contacts protein S13 of the 30S subunit (bridge B1b), connecting the 2 subunits; this bridge is implicated in subunit movement. Contacts the P site tRNA; the 5S rRNA and some of its associated proteins might help stabilize positioning of ribosome-bound tRNAs.</text>
</comment>
<dbReference type="PROSITE" id="PS00358">
    <property type="entry name" value="RIBOSOMAL_L5"/>
    <property type="match status" value="1"/>
</dbReference>
<dbReference type="Proteomes" id="UP000013526">
    <property type="component" value="Unassembled WGS sequence"/>
</dbReference>
<evidence type="ECO:0000256" key="4">
    <source>
        <dbReference type="ARBA" id="ARBA00022884"/>
    </source>
</evidence>
<evidence type="ECO:0000259" key="10">
    <source>
        <dbReference type="Pfam" id="PF00281"/>
    </source>
</evidence>
<dbReference type="InterPro" id="IPR031310">
    <property type="entry name" value="Ribosomal_uL5_N"/>
</dbReference>
<keyword evidence="5 8" id="KW-0689">Ribosomal protein</keyword>
<dbReference type="GO" id="GO:0019843">
    <property type="term" value="F:rRNA binding"/>
    <property type="evidence" value="ECO:0007669"/>
    <property type="project" value="UniProtKB-UniRule"/>
</dbReference>
<evidence type="ECO:0000313" key="13">
    <source>
        <dbReference type="Proteomes" id="UP000013526"/>
    </source>
</evidence>
<evidence type="ECO:0000256" key="2">
    <source>
        <dbReference type="ARBA" id="ARBA00022555"/>
    </source>
</evidence>
<sequence length="179" mass="20270">MAKLHDYYRSDVAQELSKQFGYKTIMQVPRIEKITLNMGVGEAISDKKLLENAAADMAAISGQKPLITKARKSVAGFKIREGYPIGCKVTLRGERMWEFLERLICISVPRIRDFRGLNAKAFDGRGNYSMGVREQIIFPEIDYDKVDRVRGLDITITTSANTDEEGRALLAAFNFPFRK</sequence>
<dbReference type="Pfam" id="PF00673">
    <property type="entry name" value="Ribosomal_L5_C"/>
    <property type="match status" value="1"/>
</dbReference>
<dbReference type="GO" id="GO:1990904">
    <property type="term" value="C:ribonucleoprotein complex"/>
    <property type="evidence" value="ECO:0007669"/>
    <property type="project" value="UniProtKB-KW"/>
</dbReference>
<keyword evidence="13" id="KW-1185">Reference proteome</keyword>
<dbReference type="Gene3D" id="3.30.1440.10">
    <property type="match status" value="1"/>
</dbReference>
<dbReference type="PATRIC" id="fig|1268236.3.peg.126"/>
<dbReference type="GO" id="GO:0000049">
    <property type="term" value="F:tRNA binding"/>
    <property type="evidence" value="ECO:0007669"/>
    <property type="project" value="UniProtKB-UniRule"/>
</dbReference>
<dbReference type="AlphaFoldDB" id="R1H9L7"/>